<keyword evidence="4 5" id="KW-0472">Membrane</keyword>
<keyword evidence="3 5" id="KW-1133">Transmembrane helix</keyword>
<dbReference type="PANTHER" id="PTHR23427">
    <property type="entry name" value="SURFEIT LOCUS PROTEIN"/>
    <property type="match status" value="1"/>
</dbReference>
<proteinExistence type="inferred from homology"/>
<evidence type="ECO:0000256" key="5">
    <source>
        <dbReference type="RuleBase" id="RU363076"/>
    </source>
</evidence>
<evidence type="ECO:0000256" key="4">
    <source>
        <dbReference type="ARBA" id="ARBA00023136"/>
    </source>
</evidence>
<dbReference type="PROSITE" id="PS50895">
    <property type="entry name" value="SURF1"/>
    <property type="match status" value="1"/>
</dbReference>
<organism evidence="7">
    <name type="scientific">Phaffia rhodozyma</name>
    <name type="common">Yeast</name>
    <name type="synonym">Xanthophyllomyces dendrorhous</name>
    <dbReference type="NCBI Taxonomy" id="264483"/>
    <lineage>
        <taxon>Eukaryota</taxon>
        <taxon>Fungi</taxon>
        <taxon>Dikarya</taxon>
        <taxon>Basidiomycota</taxon>
        <taxon>Agaricomycotina</taxon>
        <taxon>Tremellomycetes</taxon>
        <taxon>Cystofilobasidiales</taxon>
        <taxon>Mrakiaceae</taxon>
        <taxon>Phaffia</taxon>
    </lineage>
</organism>
<sequence length="355" mass="39808">MSPRIFLFSRPWKTLLGKQLHQNSISASCRTCSSIPSSFLPPRFSRSGVCPTPRISSIKALLPKRTYTSSSSPPPPLKPRVSPPTKRESDYTIHLVVLAAVPLFCAYLGYWQIQRLQWKLELIDELEANLARTPMVLPDVLDIDTLTQYNYRKILVTGHYPSITDSSFPRCVLIGPRVYQGDTGYQLIVPFVRSSTDPESTSPPTPFLLNAGFVRKDIAEQGPQAIKLPPPDEEITVEAMLRNEGQGKLWSSLKGQKPTRFTPDNDYRAGLWYWVDAAGFADYYSREAGLDGDAPREMLVDQGVPTGRPARIELRNQHAVYALTWFSIAAVTSVLWVKVFRLGRTPKAKIGRMGQ</sequence>
<dbReference type="Pfam" id="PF02104">
    <property type="entry name" value="SURF1"/>
    <property type="match status" value="1"/>
</dbReference>
<feature type="transmembrane region" description="Helical" evidence="5">
    <location>
        <begin position="318"/>
        <end position="337"/>
    </location>
</feature>
<comment type="function">
    <text evidence="5">Probably involved in the biogenesis of the COX complex.</text>
</comment>
<evidence type="ECO:0000256" key="6">
    <source>
        <dbReference type="SAM" id="MobiDB-lite"/>
    </source>
</evidence>
<accession>A0A0F7SM31</accession>
<comment type="subcellular location">
    <subcellularLocation>
        <location evidence="1">Membrane</location>
    </subcellularLocation>
    <subcellularLocation>
        <location evidence="5">Mitochondrion inner membrane</location>
        <topology evidence="5">Multi-pass membrane protein</topology>
    </subcellularLocation>
</comment>
<dbReference type="InterPro" id="IPR045214">
    <property type="entry name" value="Surf1/Surf4"/>
</dbReference>
<dbReference type="CDD" id="cd06662">
    <property type="entry name" value="SURF1"/>
    <property type="match status" value="1"/>
</dbReference>
<keyword evidence="5" id="KW-0496">Mitochondrion</keyword>
<dbReference type="PROSITE" id="PS51257">
    <property type="entry name" value="PROKAR_LIPOPROTEIN"/>
    <property type="match status" value="1"/>
</dbReference>
<evidence type="ECO:0000256" key="2">
    <source>
        <dbReference type="ARBA" id="ARBA00022692"/>
    </source>
</evidence>
<evidence type="ECO:0000313" key="7">
    <source>
        <dbReference type="EMBL" id="CDZ98534.1"/>
    </source>
</evidence>
<evidence type="ECO:0000256" key="1">
    <source>
        <dbReference type="ARBA" id="ARBA00004370"/>
    </source>
</evidence>
<name>A0A0F7SM31_PHARH</name>
<dbReference type="GO" id="GO:0005743">
    <property type="term" value="C:mitochondrial inner membrane"/>
    <property type="evidence" value="ECO:0007669"/>
    <property type="project" value="UniProtKB-SubCell"/>
</dbReference>
<dbReference type="InterPro" id="IPR002994">
    <property type="entry name" value="Surf1/Shy1"/>
</dbReference>
<keyword evidence="5" id="KW-0999">Mitochondrion inner membrane</keyword>
<dbReference type="AlphaFoldDB" id="A0A0F7SM31"/>
<dbReference type="PANTHER" id="PTHR23427:SF2">
    <property type="entry name" value="SURFEIT LOCUS PROTEIN 1"/>
    <property type="match status" value="1"/>
</dbReference>
<comment type="similarity">
    <text evidence="5">Belongs to the SURF1 family.</text>
</comment>
<feature type="transmembrane region" description="Helical" evidence="5">
    <location>
        <begin position="91"/>
        <end position="110"/>
    </location>
</feature>
<protein>
    <recommendedName>
        <fullName evidence="5">SURF1-like protein</fullName>
    </recommendedName>
</protein>
<feature type="compositionally biased region" description="Pro residues" evidence="6">
    <location>
        <begin position="72"/>
        <end position="82"/>
    </location>
</feature>
<reference evidence="7" key="1">
    <citation type="submission" date="2014-08" db="EMBL/GenBank/DDBJ databases">
        <authorList>
            <person name="Sharma Rahul"/>
            <person name="Thines Marco"/>
        </authorList>
    </citation>
    <scope>NUCLEOTIDE SEQUENCE</scope>
</reference>
<keyword evidence="2 5" id="KW-0812">Transmembrane</keyword>
<evidence type="ECO:0000256" key="3">
    <source>
        <dbReference type="ARBA" id="ARBA00022989"/>
    </source>
</evidence>
<dbReference type="GO" id="GO:0033617">
    <property type="term" value="P:mitochondrial respiratory chain complex IV assembly"/>
    <property type="evidence" value="ECO:0007669"/>
    <property type="project" value="TreeGrafter"/>
</dbReference>
<dbReference type="EMBL" id="LN483345">
    <property type="protein sequence ID" value="CDZ98534.1"/>
    <property type="molecule type" value="Genomic_DNA"/>
</dbReference>
<feature type="region of interest" description="Disordered" evidence="6">
    <location>
        <begin position="65"/>
        <end position="85"/>
    </location>
</feature>